<evidence type="ECO:0000313" key="4">
    <source>
        <dbReference type="Proteomes" id="UP000297951"/>
    </source>
</evidence>
<dbReference type="AlphaFoldDB" id="A0A4Y9F714"/>
<dbReference type="InterPro" id="IPR036779">
    <property type="entry name" value="LysM_dom_sf"/>
</dbReference>
<proteinExistence type="predicted"/>
<evidence type="ECO:0000259" key="2">
    <source>
        <dbReference type="PROSITE" id="PS51782"/>
    </source>
</evidence>
<evidence type="ECO:0000313" key="3">
    <source>
        <dbReference type="EMBL" id="TFU23708.1"/>
    </source>
</evidence>
<evidence type="ECO:0000256" key="1">
    <source>
        <dbReference type="SAM" id="Phobius"/>
    </source>
</evidence>
<gene>
    <name evidence="3" type="ORF">E4U03_02105</name>
</gene>
<dbReference type="Pfam" id="PF01476">
    <property type="entry name" value="LysM"/>
    <property type="match status" value="1"/>
</dbReference>
<reference evidence="3 4" key="1">
    <citation type="submission" date="2019-03" db="EMBL/GenBank/DDBJ databases">
        <title>Diversity of the mouse oral microbiome.</title>
        <authorList>
            <person name="Joseph S."/>
            <person name="Aduse-Opoku J."/>
            <person name="Curtis M."/>
            <person name="Wade W."/>
            <person name="Hashim A."/>
        </authorList>
    </citation>
    <scope>NUCLEOTIDE SEQUENCE [LARGE SCALE GENOMIC DNA]</scope>
    <source>
        <strain evidence="4">irhom_31</strain>
    </source>
</reference>
<keyword evidence="1" id="KW-1133">Transmembrane helix</keyword>
<feature type="domain" description="LysM" evidence="2">
    <location>
        <begin position="191"/>
        <end position="248"/>
    </location>
</feature>
<sequence length="250" mass="26483">MLLHSLLSEENQGLGLTSRSPGSWMSLLVCATAGLLCLCIALWWLAGLGFYYSALARARRSTLHIQLPAWAPGLLKTLAGASLGLGALAPTQAYALPLEQAISVTARVHNGETSSPLFPHASQINHDVEALSDDSTLASATSPLFSQAHPQGRATITVLPVTTKSYQPISPPLFGGATRVQPDFSEDVAATTYTVAPGDSLWSIAEDQLTPDASGAEVLALVHTIWQLNHKTIPTLDTLIFPGQTITLPR</sequence>
<protein>
    <submittedName>
        <fullName evidence="3">LysM peptidoglycan-binding domain-containing protein</fullName>
    </submittedName>
</protein>
<dbReference type="SMART" id="SM00257">
    <property type="entry name" value="LysM"/>
    <property type="match status" value="1"/>
</dbReference>
<name>A0A4Y9F714_9MICC</name>
<accession>A0A4Y9F714</accession>
<dbReference type="Gene3D" id="3.10.350.10">
    <property type="entry name" value="LysM domain"/>
    <property type="match status" value="1"/>
</dbReference>
<dbReference type="CDD" id="cd00118">
    <property type="entry name" value="LysM"/>
    <property type="match status" value="1"/>
</dbReference>
<dbReference type="OrthoDB" id="3210682at2"/>
<feature type="transmembrane region" description="Helical" evidence="1">
    <location>
        <begin position="24"/>
        <end position="52"/>
    </location>
</feature>
<dbReference type="PROSITE" id="PS51782">
    <property type="entry name" value="LYSM"/>
    <property type="match status" value="1"/>
</dbReference>
<dbReference type="Proteomes" id="UP000297951">
    <property type="component" value="Unassembled WGS sequence"/>
</dbReference>
<dbReference type="EMBL" id="SPQC01000005">
    <property type="protein sequence ID" value="TFU23708.1"/>
    <property type="molecule type" value="Genomic_DNA"/>
</dbReference>
<keyword evidence="1" id="KW-0812">Transmembrane</keyword>
<keyword evidence="1" id="KW-0472">Membrane</keyword>
<comment type="caution">
    <text evidence="3">The sequence shown here is derived from an EMBL/GenBank/DDBJ whole genome shotgun (WGS) entry which is preliminary data.</text>
</comment>
<dbReference type="InterPro" id="IPR018392">
    <property type="entry name" value="LysM"/>
</dbReference>
<organism evidence="3 4">
    <name type="scientific">Rothia nasimurium</name>
    <dbReference type="NCBI Taxonomy" id="85336"/>
    <lineage>
        <taxon>Bacteria</taxon>
        <taxon>Bacillati</taxon>
        <taxon>Actinomycetota</taxon>
        <taxon>Actinomycetes</taxon>
        <taxon>Micrococcales</taxon>
        <taxon>Micrococcaceae</taxon>
        <taxon>Rothia</taxon>
    </lineage>
</organism>